<evidence type="ECO:0000313" key="1">
    <source>
        <dbReference type="EMBL" id="KXG24572.1"/>
    </source>
</evidence>
<name>A0A1B6PFW2_SORBI</name>
<dbReference type="Proteomes" id="UP000000768">
    <property type="component" value="Chromosome 7"/>
</dbReference>
<evidence type="ECO:0000313" key="2">
    <source>
        <dbReference type="Proteomes" id="UP000000768"/>
    </source>
</evidence>
<gene>
    <name evidence="1" type="ORF">SORBI_3007G060500</name>
</gene>
<dbReference type="EMBL" id="CM000766">
    <property type="protein sequence ID" value="KXG24572.1"/>
    <property type="molecule type" value="Genomic_DNA"/>
</dbReference>
<accession>A0A1B6PFW2</accession>
<dbReference type="Gramene" id="KXG24572">
    <property type="protein sequence ID" value="KXG24572"/>
    <property type="gene ID" value="SORBI_3007G060500"/>
</dbReference>
<organism evidence="1 2">
    <name type="scientific">Sorghum bicolor</name>
    <name type="common">Sorghum</name>
    <name type="synonym">Sorghum vulgare</name>
    <dbReference type="NCBI Taxonomy" id="4558"/>
    <lineage>
        <taxon>Eukaryota</taxon>
        <taxon>Viridiplantae</taxon>
        <taxon>Streptophyta</taxon>
        <taxon>Embryophyta</taxon>
        <taxon>Tracheophyta</taxon>
        <taxon>Spermatophyta</taxon>
        <taxon>Magnoliopsida</taxon>
        <taxon>Liliopsida</taxon>
        <taxon>Poales</taxon>
        <taxon>Poaceae</taxon>
        <taxon>PACMAD clade</taxon>
        <taxon>Panicoideae</taxon>
        <taxon>Andropogonodae</taxon>
        <taxon>Andropogoneae</taxon>
        <taxon>Sorghinae</taxon>
        <taxon>Sorghum</taxon>
    </lineage>
</organism>
<reference evidence="2" key="2">
    <citation type="journal article" date="2018" name="Plant J.">
        <title>The Sorghum bicolor reference genome: improved assembly, gene annotations, a transcriptome atlas, and signatures of genome organization.</title>
        <authorList>
            <person name="McCormick R.F."/>
            <person name="Truong S.K."/>
            <person name="Sreedasyam A."/>
            <person name="Jenkins J."/>
            <person name="Shu S."/>
            <person name="Sims D."/>
            <person name="Kennedy M."/>
            <person name="Amirebrahimi M."/>
            <person name="Weers B.D."/>
            <person name="McKinley B."/>
            <person name="Mattison A."/>
            <person name="Morishige D.T."/>
            <person name="Grimwood J."/>
            <person name="Schmutz J."/>
            <person name="Mullet J.E."/>
        </authorList>
    </citation>
    <scope>NUCLEOTIDE SEQUENCE [LARGE SCALE GENOMIC DNA]</scope>
    <source>
        <strain evidence="2">cv. BTx623</strain>
    </source>
</reference>
<sequence>MVLVQAQNGDTWELDEEEWLPMLFERYPLRIPVKNKEAFDQLVIYARERQSMMNQTASVEEEEEEEARFDEEFIKRYNDYSLQHIGHIASGARMLAMKGLHKAIYENRLRRMMEAGTSQDQARADLDTVM</sequence>
<dbReference type="AlphaFoldDB" id="A0A1B6PFW2"/>
<reference evidence="1 2" key="1">
    <citation type="journal article" date="2009" name="Nature">
        <title>The Sorghum bicolor genome and the diversification of grasses.</title>
        <authorList>
            <person name="Paterson A.H."/>
            <person name="Bowers J.E."/>
            <person name="Bruggmann R."/>
            <person name="Dubchak I."/>
            <person name="Grimwood J."/>
            <person name="Gundlach H."/>
            <person name="Haberer G."/>
            <person name="Hellsten U."/>
            <person name="Mitros T."/>
            <person name="Poliakov A."/>
            <person name="Schmutz J."/>
            <person name="Spannagl M."/>
            <person name="Tang H."/>
            <person name="Wang X."/>
            <person name="Wicker T."/>
            <person name="Bharti A.K."/>
            <person name="Chapman J."/>
            <person name="Feltus F.A."/>
            <person name="Gowik U."/>
            <person name="Grigoriev I.V."/>
            <person name="Lyons E."/>
            <person name="Maher C.A."/>
            <person name="Martis M."/>
            <person name="Narechania A."/>
            <person name="Otillar R.P."/>
            <person name="Penning B.W."/>
            <person name="Salamov A.A."/>
            <person name="Wang Y."/>
            <person name="Zhang L."/>
            <person name="Carpita N.C."/>
            <person name="Freeling M."/>
            <person name="Gingle A.R."/>
            <person name="Hash C.T."/>
            <person name="Keller B."/>
            <person name="Klein P."/>
            <person name="Kresovich S."/>
            <person name="McCann M.C."/>
            <person name="Ming R."/>
            <person name="Peterson D.G."/>
            <person name="Mehboob-ur-Rahman"/>
            <person name="Ware D."/>
            <person name="Westhoff P."/>
            <person name="Mayer K.F."/>
            <person name="Messing J."/>
            <person name="Rokhsar D.S."/>
        </authorList>
    </citation>
    <scope>NUCLEOTIDE SEQUENCE [LARGE SCALE GENOMIC DNA]</scope>
    <source>
        <strain evidence="2">cv. BTx623</strain>
    </source>
</reference>
<dbReference type="InParanoid" id="A0A1B6PFW2"/>
<protein>
    <submittedName>
        <fullName evidence="1">Uncharacterized protein</fullName>
    </submittedName>
</protein>
<keyword evidence="2" id="KW-1185">Reference proteome</keyword>
<proteinExistence type="predicted"/>